<keyword evidence="1" id="KW-0732">Signal</keyword>
<keyword evidence="3" id="KW-0378">Hydrolase</keyword>
<feature type="chain" id="PRO_5041441191" evidence="1">
    <location>
        <begin position="30"/>
        <end position="322"/>
    </location>
</feature>
<proteinExistence type="predicted"/>
<accession>A0AA47EEW4</accession>
<protein>
    <submittedName>
        <fullName evidence="3">Alpha/beta hydrolase</fullName>
    </submittedName>
</protein>
<dbReference type="Pfam" id="PF00561">
    <property type="entry name" value="Abhydrolase_1"/>
    <property type="match status" value="1"/>
</dbReference>
<name>A0AA47EEW4_9CLOT</name>
<evidence type="ECO:0000256" key="1">
    <source>
        <dbReference type="SAM" id="SignalP"/>
    </source>
</evidence>
<evidence type="ECO:0000313" key="3">
    <source>
        <dbReference type="EMBL" id="WAG58800.1"/>
    </source>
</evidence>
<dbReference type="RefSeq" id="WP_216122020.1">
    <property type="nucleotide sequence ID" value="NZ_CP086239.1"/>
</dbReference>
<feature type="signal peptide" evidence="1">
    <location>
        <begin position="1"/>
        <end position="29"/>
    </location>
</feature>
<evidence type="ECO:0000259" key="2">
    <source>
        <dbReference type="Pfam" id="PF00561"/>
    </source>
</evidence>
<dbReference type="GO" id="GO:0016787">
    <property type="term" value="F:hydrolase activity"/>
    <property type="evidence" value="ECO:0007669"/>
    <property type="project" value="UniProtKB-KW"/>
</dbReference>
<dbReference type="AlphaFoldDB" id="A0AA47EEW4"/>
<organism evidence="3 4">
    <name type="scientific">Clostridium estertheticum</name>
    <dbReference type="NCBI Taxonomy" id="238834"/>
    <lineage>
        <taxon>Bacteria</taxon>
        <taxon>Bacillati</taxon>
        <taxon>Bacillota</taxon>
        <taxon>Clostridia</taxon>
        <taxon>Eubacteriales</taxon>
        <taxon>Clostridiaceae</taxon>
        <taxon>Clostridium</taxon>
    </lineage>
</organism>
<dbReference type="Proteomes" id="UP001164733">
    <property type="component" value="Chromosome"/>
</dbReference>
<feature type="domain" description="AB hydrolase-1" evidence="2">
    <location>
        <begin position="79"/>
        <end position="217"/>
    </location>
</feature>
<sequence length="322" mass="35885">MKRNVSKKFISTLVAATLMLGSFSMNAYAKEQNNQFEGKVSIGDFGLYTKIAGKGKISVVFDSGYGDGINTDSDPKKGWGEIQQKISEYARTVTYDRAGLGKSDDTANREPLNDIDRQLLMNNKFSSVSYDSSIFKKGNGKTAIDKARNLHALLKAKGVKAPYLLVAHSIGSFDVVEFTKLYPKEVAGIIMVDMMNFINSDMPEMKEVFVGQFTKADGTLDEQLQSAQQVYQAGDVLRNVPLTYLSAVDEGMGPIYQAVVNAEQEDWLRCSNYSKRIPVPNSGHYIYIDQPQYVVNAIKDMINTIENKNSQHKDNNYLAMQK</sequence>
<dbReference type="EMBL" id="CP086239">
    <property type="protein sequence ID" value="WAG58800.1"/>
    <property type="molecule type" value="Genomic_DNA"/>
</dbReference>
<dbReference type="InterPro" id="IPR000073">
    <property type="entry name" value="AB_hydrolase_1"/>
</dbReference>
<gene>
    <name evidence="3" type="ORF">LL038_14170</name>
</gene>
<evidence type="ECO:0000313" key="4">
    <source>
        <dbReference type="Proteomes" id="UP001164733"/>
    </source>
</evidence>
<reference evidence="3" key="1">
    <citation type="submission" date="2021-11" db="EMBL/GenBank/DDBJ databases">
        <title>Clostridia strains as spoilage organisms.</title>
        <authorList>
            <person name="Wambui J."/>
            <person name="Stevens M.J.A."/>
            <person name="Stephan R."/>
        </authorList>
    </citation>
    <scope>NUCLEOTIDE SEQUENCE</scope>
    <source>
        <strain evidence="3">CF009</strain>
    </source>
</reference>